<feature type="transmembrane region" description="Helical" evidence="2">
    <location>
        <begin position="52"/>
        <end position="71"/>
    </location>
</feature>
<dbReference type="AlphaFoldDB" id="A0A9D1LCJ2"/>
<feature type="coiled-coil region" evidence="1">
    <location>
        <begin position="226"/>
        <end position="282"/>
    </location>
</feature>
<dbReference type="InterPro" id="IPR010540">
    <property type="entry name" value="CmpB_TMEM229"/>
</dbReference>
<reference evidence="3" key="1">
    <citation type="submission" date="2020-10" db="EMBL/GenBank/DDBJ databases">
        <authorList>
            <person name="Gilroy R."/>
        </authorList>
    </citation>
    <scope>NUCLEOTIDE SEQUENCE</scope>
    <source>
        <strain evidence="3">ChiHcec3-11533</strain>
    </source>
</reference>
<sequence>MMSFSFPTILCVLTIEFFCFSVLGWIMEVTLKYIQFHRFINRGFLIGPYCPIYGFGTVGVTVLVGGLFIRHGTVGEIFLVGMIICGALEYFTSWYMEKLFHARWWDYSTKPMNLNGRIWIGNLLLFGLASVLIVDGVAPFFFRVFGGMNAFWLHVFAIAIVALLLADGCASHFLMNLVKREIDSQEGDNTEEISLQVHALLRNRNMLMRRITQAYPNLQARPKSMIRQLKHARKQVSQARKELKHALDQVAKGALPSHNEAIQTASNRLHACRNQLRELQRRLVIRRDEDFELLKRTPPVESEKDKPAAQNR</sequence>
<feature type="transmembrane region" description="Helical" evidence="2">
    <location>
        <begin position="6"/>
        <end position="31"/>
    </location>
</feature>
<protein>
    <recommendedName>
        <fullName evidence="5">ABC transporter permease</fullName>
    </recommendedName>
</protein>
<dbReference type="Proteomes" id="UP000824072">
    <property type="component" value="Unassembled WGS sequence"/>
</dbReference>
<feature type="transmembrane region" description="Helical" evidence="2">
    <location>
        <begin position="118"/>
        <end position="145"/>
    </location>
</feature>
<keyword evidence="2" id="KW-1133">Transmembrane helix</keyword>
<evidence type="ECO:0000256" key="1">
    <source>
        <dbReference type="SAM" id="Coils"/>
    </source>
</evidence>
<evidence type="ECO:0008006" key="5">
    <source>
        <dbReference type="Google" id="ProtNLM"/>
    </source>
</evidence>
<evidence type="ECO:0000313" key="3">
    <source>
        <dbReference type="EMBL" id="HIU34704.1"/>
    </source>
</evidence>
<evidence type="ECO:0000256" key="2">
    <source>
        <dbReference type="SAM" id="Phobius"/>
    </source>
</evidence>
<organism evidence="3 4">
    <name type="scientific">Candidatus Pullichristensenella excrementigallinarum</name>
    <dbReference type="NCBI Taxonomy" id="2840907"/>
    <lineage>
        <taxon>Bacteria</taxon>
        <taxon>Bacillati</taxon>
        <taxon>Bacillota</taxon>
        <taxon>Clostridia</taxon>
        <taxon>Candidatus Pullichristensenella</taxon>
    </lineage>
</organism>
<keyword evidence="2" id="KW-0812">Transmembrane</keyword>
<feature type="transmembrane region" description="Helical" evidence="2">
    <location>
        <begin position="151"/>
        <end position="175"/>
    </location>
</feature>
<feature type="transmembrane region" description="Helical" evidence="2">
    <location>
        <begin position="77"/>
        <end position="97"/>
    </location>
</feature>
<evidence type="ECO:0000313" key="4">
    <source>
        <dbReference type="Proteomes" id="UP000824072"/>
    </source>
</evidence>
<accession>A0A9D1LCJ2</accession>
<proteinExistence type="predicted"/>
<name>A0A9D1LCJ2_9FIRM</name>
<keyword evidence="1" id="KW-0175">Coiled coil</keyword>
<dbReference type="Pfam" id="PF06541">
    <property type="entry name" value="ABC_trans_CmpB"/>
    <property type="match status" value="1"/>
</dbReference>
<gene>
    <name evidence="3" type="ORF">IAB02_09090</name>
</gene>
<comment type="caution">
    <text evidence="3">The sequence shown here is derived from an EMBL/GenBank/DDBJ whole genome shotgun (WGS) entry which is preliminary data.</text>
</comment>
<reference evidence="3" key="2">
    <citation type="journal article" date="2021" name="PeerJ">
        <title>Extensive microbial diversity within the chicken gut microbiome revealed by metagenomics and culture.</title>
        <authorList>
            <person name="Gilroy R."/>
            <person name="Ravi A."/>
            <person name="Getino M."/>
            <person name="Pursley I."/>
            <person name="Horton D.L."/>
            <person name="Alikhan N.F."/>
            <person name="Baker D."/>
            <person name="Gharbi K."/>
            <person name="Hall N."/>
            <person name="Watson M."/>
            <person name="Adriaenssens E.M."/>
            <person name="Foster-Nyarko E."/>
            <person name="Jarju S."/>
            <person name="Secka A."/>
            <person name="Antonio M."/>
            <person name="Oren A."/>
            <person name="Chaudhuri R.R."/>
            <person name="La Ragione R."/>
            <person name="Hildebrand F."/>
            <person name="Pallen M.J."/>
        </authorList>
    </citation>
    <scope>NUCLEOTIDE SEQUENCE</scope>
    <source>
        <strain evidence="3">ChiHcec3-11533</strain>
    </source>
</reference>
<keyword evidence="2" id="KW-0472">Membrane</keyword>
<dbReference type="EMBL" id="DVMU01000198">
    <property type="protein sequence ID" value="HIU34704.1"/>
    <property type="molecule type" value="Genomic_DNA"/>
</dbReference>